<accession>A0A2T0Q0T5</accession>
<evidence type="ECO:0000313" key="2">
    <source>
        <dbReference type="Proteomes" id="UP000237846"/>
    </source>
</evidence>
<dbReference type="EMBL" id="PVZC01000006">
    <property type="protein sequence ID" value="PRX97407.1"/>
    <property type="molecule type" value="Genomic_DNA"/>
</dbReference>
<gene>
    <name evidence="1" type="ORF">CLV72_106446</name>
</gene>
<dbReference type="AlphaFoldDB" id="A0A2T0Q0T5"/>
<dbReference type="RefSeq" id="WP_106249506.1">
    <property type="nucleotide sequence ID" value="NZ_PVZC01000006.1"/>
</dbReference>
<reference evidence="1 2" key="1">
    <citation type="submission" date="2018-03" db="EMBL/GenBank/DDBJ databases">
        <title>Genomic Encyclopedia of Archaeal and Bacterial Type Strains, Phase II (KMG-II): from individual species to whole genera.</title>
        <authorList>
            <person name="Goeker M."/>
        </authorList>
    </citation>
    <scope>NUCLEOTIDE SEQUENCE [LARGE SCALE GENOMIC DNA]</scope>
    <source>
        <strain evidence="1 2">DSM 45601</strain>
    </source>
</reference>
<sequence length="789" mass="85261">MDIWRWVARQVAPLRAAGHNRLAVALVQAPELAARGQTQRIEGLLAPASESAETAVLPWAGAYLRFWALRSRVGNRQHGAIALADINTMHTEVRTGEGPMCPEIVCPAELVLLALSNMDGPGHVVERSAQVSQQIDQLSPDWPSFAALSQGYAEILIDDDRPEEAITYLDRQAGRVRAAGEQTGPYYGLAYVRALRQLDRHDDALRALDHLEETTLGALPARMPGRDDVQRRVRFERARLLAWQARTGSVPVETAMEALPGVSEAEAHPDLRAAWAEAVENLVELGRVRNNWQLGAVLTGWSRYCERVGAHRRALEMSLIAARLAARRGARWVGGAARARAERALRRVRRADDLAADLAEARADAAALAPVELPVPPEQLLAHLNERPGAAPAADDPAAAAADVETRADLVVAALAVREDDLSLLAALGQLGGALRQPDAAAEAQWPRVAADPSDERAGLVLLDSLHRAEDAAGMARLARATETANPKIRHWALARAALLAGDLGACARECARLVELDPAGLGARRLGADVAARLADWPTAQRLRSEVLMLSPEPRPADRWALVVAATAARDWTTVRALAGQLGLEVPPGTGPIDQRGHAVRIRFTDEDGSPRQAYGRRTGPATARIVQVLPNGAACNVNDVVVFDPTPLEPPPPDEEARRRYAPLYRHVTTLETGGYWTYSYKGVWPGKDIWTQARARLAKAGYPTWDTATGESTGPRARTAVSPDGERLPVLAGRVAVPTDGDPAALDRLLHELTDPWPHPLTWLDLAREIGADLTAHEQAVLGYGL</sequence>
<dbReference type="Proteomes" id="UP000237846">
    <property type="component" value="Unassembled WGS sequence"/>
</dbReference>
<evidence type="ECO:0000313" key="1">
    <source>
        <dbReference type="EMBL" id="PRX97407.1"/>
    </source>
</evidence>
<comment type="caution">
    <text evidence="1">The sequence shown here is derived from an EMBL/GenBank/DDBJ whole genome shotgun (WGS) entry which is preliminary data.</text>
</comment>
<dbReference type="OrthoDB" id="8764346at2"/>
<proteinExistence type="predicted"/>
<organism evidence="1 2">
    <name type="scientific">Allonocardiopsis opalescens</name>
    <dbReference type="NCBI Taxonomy" id="1144618"/>
    <lineage>
        <taxon>Bacteria</taxon>
        <taxon>Bacillati</taxon>
        <taxon>Actinomycetota</taxon>
        <taxon>Actinomycetes</taxon>
        <taxon>Streptosporangiales</taxon>
        <taxon>Allonocardiopsis</taxon>
    </lineage>
</organism>
<keyword evidence="2" id="KW-1185">Reference proteome</keyword>
<protein>
    <submittedName>
        <fullName evidence="1">Uncharacterized protein</fullName>
    </submittedName>
</protein>
<name>A0A2T0Q0T5_9ACTN</name>